<dbReference type="Pfam" id="PF18294">
    <property type="entry name" value="Pept_S41_N"/>
    <property type="match status" value="1"/>
</dbReference>
<proteinExistence type="predicted"/>
<dbReference type="GO" id="GO:0008236">
    <property type="term" value="F:serine-type peptidase activity"/>
    <property type="evidence" value="ECO:0007669"/>
    <property type="project" value="InterPro"/>
</dbReference>
<dbReference type="STRING" id="946333.A4W93_20575"/>
<dbReference type="InterPro" id="IPR001478">
    <property type="entry name" value="PDZ"/>
</dbReference>
<dbReference type="OrthoDB" id="7168509at2"/>
<dbReference type="RefSeq" id="WP_085752399.1">
    <property type="nucleotide sequence ID" value="NZ_BSPR01000006.1"/>
</dbReference>
<sequence length="441" mass="46592">MRFLLRTAACAALALLASCGGDDDDYDYYEDGKSFACTINNEKLWLRGEMAKYYFWAGKSPTPSPEGYADPEAYLDALRFQGDASEPRDRFSYIESRSAFDEFFVEGRTLGYGVSVNGTEGTLPLKVRYVDPGSPAATAGVSRGDTVVAANGIAASQLVQSGNFASLSPTREGDVLTLVLETNGAQRTVTLTGARYNLVPVTANTVFTLPGGAKAGYLSLKDFVTQAEAPLTAAITQFRQAGATELILDLRYNGGGRVSTATHLGSLVTGATRAGALFTRLAYNPISGLRDANYTFTNQGSTAFPRVVVLTGPRTCSASEMVVNGLKPYATVVTIGSASCGKPVGFSPQDVCDNVYSLVNFESLNAAGQGKYYSGLPLTCAVKDDFSKNLGDATETLTAAALSYLQTGSCPVQPSSALVRPLRALDRVVVEPGQRSGMIAD</sequence>
<reference evidence="1 2" key="1">
    <citation type="submission" date="2016-04" db="EMBL/GenBank/DDBJ databases">
        <title>Complete genome sequence of natural rubber-degrading, novel Gram-negative bacterium, Rhizobacter gummiphilus strain NS21.</title>
        <authorList>
            <person name="Tabata M."/>
            <person name="Kasai D."/>
            <person name="Fukuda M."/>
        </authorList>
    </citation>
    <scope>NUCLEOTIDE SEQUENCE [LARGE SCALE GENOMIC DNA]</scope>
    <source>
        <strain evidence="1 2">NS21</strain>
    </source>
</reference>
<dbReference type="Pfam" id="PF17820">
    <property type="entry name" value="PDZ_6"/>
    <property type="match status" value="1"/>
</dbReference>
<dbReference type="PANTHER" id="PTHR32060:SF22">
    <property type="entry name" value="CARBOXYL-TERMINAL-PROCESSING PEPTIDASE 3, CHLOROPLASTIC"/>
    <property type="match status" value="1"/>
</dbReference>
<dbReference type="InterPro" id="IPR036034">
    <property type="entry name" value="PDZ_sf"/>
</dbReference>
<dbReference type="InterPro" id="IPR029045">
    <property type="entry name" value="ClpP/crotonase-like_dom_sf"/>
</dbReference>
<protein>
    <submittedName>
        <fullName evidence="1">Uncharacterized protein</fullName>
    </submittedName>
</protein>
<evidence type="ECO:0000313" key="1">
    <source>
        <dbReference type="EMBL" id="ARN22101.1"/>
    </source>
</evidence>
<dbReference type="Proteomes" id="UP000193427">
    <property type="component" value="Chromosome"/>
</dbReference>
<dbReference type="SUPFAM" id="SSF50156">
    <property type="entry name" value="PDZ domain-like"/>
    <property type="match status" value="1"/>
</dbReference>
<dbReference type="PANTHER" id="PTHR32060">
    <property type="entry name" value="TAIL-SPECIFIC PROTEASE"/>
    <property type="match status" value="1"/>
</dbReference>
<dbReference type="PROSITE" id="PS50106">
    <property type="entry name" value="PDZ"/>
    <property type="match status" value="1"/>
</dbReference>
<dbReference type="EMBL" id="CP015118">
    <property type="protein sequence ID" value="ARN22101.1"/>
    <property type="molecule type" value="Genomic_DNA"/>
</dbReference>
<dbReference type="AlphaFoldDB" id="A0A1W6LCU6"/>
<gene>
    <name evidence="1" type="ORF">A4W93_20575</name>
</gene>
<dbReference type="PROSITE" id="PS51257">
    <property type="entry name" value="PROKAR_LIPOPROTEIN"/>
    <property type="match status" value="1"/>
</dbReference>
<organism evidence="1 2">
    <name type="scientific">Piscinibacter gummiphilus</name>
    <dbReference type="NCBI Taxonomy" id="946333"/>
    <lineage>
        <taxon>Bacteria</taxon>
        <taxon>Pseudomonadati</taxon>
        <taxon>Pseudomonadota</taxon>
        <taxon>Betaproteobacteria</taxon>
        <taxon>Burkholderiales</taxon>
        <taxon>Sphaerotilaceae</taxon>
        <taxon>Piscinibacter</taxon>
    </lineage>
</organism>
<accession>A0A1W6LCU6</accession>
<dbReference type="InterPro" id="IPR005151">
    <property type="entry name" value="Tail-specific_protease"/>
</dbReference>
<dbReference type="KEGG" id="rgu:A4W93_20575"/>
<keyword evidence="2" id="KW-1185">Reference proteome</keyword>
<dbReference type="InterPro" id="IPR041489">
    <property type="entry name" value="PDZ_6"/>
</dbReference>
<dbReference type="Gene3D" id="3.90.226.10">
    <property type="entry name" value="2-enoyl-CoA Hydratase, Chain A, domain 1"/>
    <property type="match status" value="1"/>
</dbReference>
<dbReference type="Gene3D" id="2.30.42.10">
    <property type="match status" value="1"/>
</dbReference>
<dbReference type="GO" id="GO:0006508">
    <property type="term" value="P:proteolysis"/>
    <property type="evidence" value="ECO:0007669"/>
    <property type="project" value="InterPro"/>
</dbReference>
<dbReference type="Gene3D" id="3.30.750.170">
    <property type="match status" value="1"/>
</dbReference>
<dbReference type="SUPFAM" id="SSF52096">
    <property type="entry name" value="ClpP/crotonase"/>
    <property type="match status" value="1"/>
</dbReference>
<dbReference type="SMART" id="SM00228">
    <property type="entry name" value="PDZ"/>
    <property type="match status" value="1"/>
</dbReference>
<evidence type="ECO:0000313" key="2">
    <source>
        <dbReference type="Proteomes" id="UP000193427"/>
    </source>
</evidence>
<dbReference type="Pfam" id="PF03572">
    <property type="entry name" value="Peptidase_S41"/>
    <property type="match status" value="1"/>
</dbReference>
<dbReference type="InterPro" id="IPR041613">
    <property type="entry name" value="Pept_S41_N"/>
</dbReference>
<name>A0A1W6LCU6_9BURK</name>
<dbReference type="GO" id="GO:0004175">
    <property type="term" value="F:endopeptidase activity"/>
    <property type="evidence" value="ECO:0007669"/>
    <property type="project" value="TreeGrafter"/>
</dbReference>
<dbReference type="CDD" id="cd07561">
    <property type="entry name" value="Peptidase_S41_CPP_like"/>
    <property type="match status" value="1"/>
</dbReference>
<dbReference type="SMART" id="SM00245">
    <property type="entry name" value="TSPc"/>
    <property type="match status" value="1"/>
</dbReference>